<evidence type="ECO:0000256" key="1">
    <source>
        <dbReference type="SAM" id="MobiDB-lite"/>
    </source>
</evidence>
<protein>
    <submittedName>
        <fullName evidence="3">Uncharacterized protein</fullName>
    </submittedName>
</protein>
<keyword evidence="2" id="KW-1133">Transmembrane helix</keyword>
<gene>
    <name evidence="3" type="ORF">Pcinc_014520</name>
</gene>
<keyword evidence="2" id="KW-0472">Membrane</keyword>
<feature type="transmembrane region" description="Helical" evidence="2">
    <location>
        <begin position="33"/>
        <end position="57"/>
    </location>
</feature>
<keyword evidence="2" id="KW-0812">Transmembrane</keyword>
<feature type="compositionally biased region" description="Pro residues" evidence="1">
    <location>
        <begin position="96"/>
        <end position="121"/>
    </location>
</feature>
<evidence type="ECO:0000313" key="4">
    <source>
        <dbReference type="Proteomes" id="UP001286313"/>
    </source>
</evidence>
<comment type="caution">
    <text evidence="3">The sequence shown here is derived from an EMBL/GenBank/DDBJ whole genome shotgun (WGS) entry which is preliminary data.</text>
</comment>
<sequence length="180" mass="19591">MGSNVAVWPPWPGAWLTSTDGPLHAFTGDTVEYQPWICSVVAALAVGMAGVLPLLFIPTITQMKSNNEHTEALDHNIHSQLSLSIHLSPPPLPLPPPYRSPPLPLPPPHRSPPLPSPPPHHSPSSPFTTSTPLPILSLYHLHLSSPLLSLYHHHTTTLHSLHLSLHLSLQKCALKRLSGH</sequence>
<dbReference type="AlphaFoldDB" id="A0AAE1KRC2"/>
<feature type="region of interest" description="Disordered" evidence="1">
    <location>
        <begin position="96"/>
        <end position="128"/>
    </location>
</feature>
<name>A0AAE1KRC2_PETCI</name>
<evidence type="ECO:0000256" key="2">
    <source>
        <dbReference type="SAM" id="Phobius"/>
    </source>
</evidence>
<dbReference type="EMBL" id="JAWQEG010001264">
    <property type="protein sequence ID" value="KAK3881063.1"/>
    <property type="molecule type" value="Genomic_DNA"/>
</dbReference>
<evidence type="ECO:0000313" key="3">
    <source>
        <dbReference type="EMBL" id="KAK3881063.1"/>
    </source>
</evidence>
<keyword evidence="4" id="KW-1185">Reference proteome</keyword>
<organism evidence="3 4">
    <name type="scientific">Petrolisthes cinctipes</name>
    <name type="common">Flat porcelain crab</name>
    <dbReference type="NCBI Taxonomy" id="88211"/>
    <lineage>
        <taxon>Eukaryota</taxon>
        <taxon>Metazoa</taxon>
        <taxon>Ecdysozoa</taxon>
        <taxon>Arthropoda</taxon>
        <taxon>Crustacea</taxon>
        <taxon>Multicrustacea</taxon>
        <taxon>Malacostraca</taxon>
        <taxon>Eumalacostraca</taxon>
        <taxon>Eucarida</taxon>
        <taxon>Decapoda</taxon>
        <taxon>Pleocyemata</taxon>
        <taxon>Anomura</taxon>
        <taxon>Galatheoidea</taxon>
        <taxon>Porcellanidae</taxon>
        <taxon>Petrolisthes</taxon>
    </lineage>
</organism>
<accession>A0AAE1KRC2</accession>
<proteinExistence type="predicted"/>
<reference evidence="3" key="1">
    <citation type="submission" date="2023-10" db="EMBL/GenBank/DDBJ databases">
        <title>Genome assemblies of two species of porcelain crab, Petrolisthes cinctipes and Petrolisthes manimaculis (Anomura: Porcellanidae).</title>
        <authorList>
            <person name="Angst P."/>
        </authorList>
    </citation>
    <scope>NUCLEOTIDE SEQUENCE</scope>
    <source>
        <strain evidence="3">PB745_01</strain>
        <tissue evidence="3">Gill</tissue>
    </source>
</reference>
<dbReference type="Proteomes" id="UP001286313">
    <property type="component" value="Unassembled WGS sequence"/>
</dbReference>